<comment type="subcellular location">
    <subcellularLocation>
        <location evidence="1">Endomembrane system</location>
        <topology evidence="1">Multi-pass membrane protein</topology>
    </subcellularLocation>
</comment>
<dbReference type="KEGG" id="spl:Spea_2821"/>
<keyword evidence="6" id="KW-0808">Transferase</keyword>
<evidence type="ECO:0000256" key="4">
    <source>
        <dbReference type="ARBA" id="ARBA00023136"/>
    </source>
</evidence>
<name>A8H6F3_SHEPA</name>
<feature type="transmembrane region" description="Helical" evidence="5">
    <location>
        <begin position="77"/>
        <end position="107"/>
    </location>
</feature>
<dbReference type="Proteomes" id="UP000002608">
    <property type="component" value="Chromosome"/>
</dbReference>
<dbReference type="GO" id="GO:0012505">
    <property type="term" value="C:endomembrane system"/>
    <property type="evidence" value="ECO:0007669"/>
    <property type="project" value="UniProtKB-SubCell"/>
</dbReference>
<dbReference type="AlphaFoldDB" id="A8H6F3"/>
<accession>A8H6F3</accession>
<dbReference type="PANTHER" id="PTHR43847:SF1">
    <property type="entry name" value="BLL3993 PROTEIN"/>
    <property type="match status" value="1"/>
</dbReference>
<dbReference type="InterPro" id="IPR007318">
    <property type="entry name" value="Phopholipid_MeTrfase"/>
</dbReference>
<dbReference type="Gene3D" id="1.20.120.1630">
    <property type="match status" value="1"/>
</dbReference>
<keyword evidence="4 5" id="KW-0472">Membrane</keyword>
<evidence type="ECO:0000256" key="2">
    <source>
        <dbReference type="ARBA" id="ARBA00022692"/>
    </source>
</evidence>
<proteinExistence type="predicted"/>
<dbReference type="STRING" id="398579.Spea_2821"/>
<keyword evidence="3 5" id="KW-1133">Transmembrane helix</keyword>
<dbReference type="GO" id="GO:0032259">
    <property type="term" value="P:methylation"/>
    <property type="evidence" value="ECO:0007669"/>
    <property type="project" value="UniProtKB-KW"/>
</dbReference>
<keyword evidence="2 5" id="KW-0812">Transmembrane</keyword>
<keyword evidence="7" id="KW-1185">Reference proteome</keyword>
<keyword evidence="6" id="KW-0489">Methyltransferase</keyword>
<sequence>MWAIALLTSNEKVATSEHTLINIKFIAICLFLTLGVLSAIAGVISFNRAKTTVNPLKPETASALVTSGMFRLSRNPMYLGMALALCAWACYLESIWSLLGIIGYMLYMQRFQIRPEEKALEALFGKVFFDYKSRVRPWL</sequence>
<dbReference type="Pfam" id="PF04191">
    <property type="entry name" value="PEMT"/>
    <property type="match status" value="1"/>
</dbReference>
<protein>
    <submittedName>
        <fullName evidence="6">Isoprenylcysteine carboxyl methyltransferase family protein</fullName>
    </submittedName>
</protein>
<dbReference type="HOGENOM" id="CLU_065200_4_2_6"/>
<reference evidence="6 7" key="1">
    <citation type="submission" date="2007-10" db="EMBL/GenBank/DDBJ databases">
        <title>Complete sequence of Shewanella pealeana ATCC 700345.</title>
        <authorList>
            <consortium name="US DOE Joint Genome Institute"/>
            <person name="Copeland A."/>
            <person name="Lucas S."/>
            <person name="Lapidus A."/>
            <person name="Barry K."/>
            <person name="Glavina del Rio T."/>
            <person name="Dalin E."/>
            <person name="Tice H."/>
            <person name="Pitluck S."/>
            <person name="Chertkov O."/>
            <person name="Brettin T."/>
            <person name="Bruce D."/>
            <person name="Detter J.C."/>
            <person name="Han C."/>
            <person name="Schmutz J."/>
            <person name="Larimer F."/>
            <person name="Land M."/>
            <person name="Hauser L."/>
            <person name="Kyrpides N."/>
            <person name="Kim E."/>
            <person name="Zhao J.-S.Z."/>
            <person name="Manno D."/>
            <person name="Hawari J."/>
            <person name="Richardson P."/>
        </authorList>
    </citation>
    <scope>NUCLEOTIDE SEQUENCE [LARGE SCALE GENOMIC DNA]</scope>
    <source>
        <strain evidence="7">ATCC 700345 / ANG-SQ1</strain>
    </source>
</reference>
<gene>
    <name evidence="6" type="ordered locus">Spea_2821</name>
</gene>
<evidence type="ECO:0000313" key="6">
    <source>
        <dbReference type="EMBL" id="ABV88140.1"/>
    </source>
</evidence>
<dbReference type="GO" id="GO:0008168">
    <property type="term" value="F:methyltransferase activity"/>
    <property type="evidence" value="ECO:0007669"/>
    <property type="project" value="UniProtKB-KW"/>
</dbReference>
<organism evidence="6 7">
    <name type="scientific">Shewanella pealeana (strain ATCC 700345 / ANG-SQ1)</name>
    <dbReference type="NCBI Taxonomy" id="398579"/>
    <lineage>
        <taxon>Bacteria</taxon>
        <taxon>Pseudomonadati</taxon>
        <taxon>Pseudomonadota</taxon>
        <taxon>Gammaproteobacteria</taxon>
        <taxon>Alteromonadales</taxon>
        <taxon>Shewanellaceae</taxon>
        <taxon>Shewanella</taxon>
    </lineage>
</organism>
<evidence type="ECO:0000313" key="7">
    <source>
        <dbReference type="Proteomes" id="UP000002608"/>
    </source>
</evidence>
<dbReference type="PANTHER" id="PTHR43847">
    <property type="entry name" value="BLL3993 PROTEIN"/>
    <property type="match status" value="1"/>
</dbReference>
<evidence type="ECO:0000256" key="3">
    <source>
        <dbReference type="ARBA" id="ARBA00022989"/>
    </source>
</evidence>
<evidence type="ECO:0000256" key="1">
    <source>
        <dbReference type="ARBA" id="ARBA00004127"/>
    </source>
</evidence>
<evidence type="ECO:0000256" key="5">
    <source>
        <dbReference type="SAM" id="Phobius"/>
    </source>
</evidence>
<dbReference type="eggNOG" id="COG2020">
    <property type="taxonomic scope" value="Bacteria"/>
</dbReference>
<dbReference type="InterPro" id="IPR052527">
    <property type="entry name" value="Metal_cation-efflux_comp"/>
</dbReference>
<feature type="transmembrane region" description="Helical" evidence="5">
    <location>
        <begin position="21"/>
        <end position="46"/>
    </location>
</feature>
<dbReference type="EMBL" id="CP000851">
    <property type="protein sequence ID" value="ABV88140.1"/>
    <property type="molecule type" value="Genomic_DNA"/>
</dbReference>